<feature type="signal peptide" evidence="1">
    <location>
        <begin position="1"/>
        <end position="17"/>
    </location>
</feature>
<dbReference type="Proteomes" id="UP000792457">
    <property type="component" value="Unassembled WGS sequence"/>
</dbReference>
<dbReference type="EMBL" id="KZ308174">
    <property type="protein sequence ID" value="KAG8223810.1"/>
    <property type="molecule type" value="Genomic_DNA"/>
</dbReference>
<protein>
    <recommendedName>
        <fullName evidence="4">DDE Tnp4 domain-containing protein</fullName>
    </recommendedName>
</protein>
<evidence type="ECO:0008006" key="4">
    <source>
        <dbReference type="Google" id="ProtNLM"/>
    </source>
</evidence>
<reference evidence="2" key="2">
    <citation type="submission" date="2017-10" db="EMBL/GenBank/DDBJ databases">
        <title>Ladona fulva Genome sequencing and assembly.</title>
        <authorList>
            <person name="Murali S."/>
            <person name="Richards S."/>
            <person name="Bandaranaike D."/>
            <person name="Bellair M."/>
            <person name="Blankenburg K."/>
            <person name="Chao H."/>
            <person name="Dinh H."/>
            <person name="Doddapaneni H."/>
            <person name="Dugan-Rocha S."/>
            <person name="Elkadiri S."/>
            <person name="Gnanaolivu R."/>
            <person name="Hernandez B."/>
            <person name="Skinner E."/>
            <person name="Javaid M."/>
            <person name="Lee S."/>
            <person name="Li M."/>
            <person name="Ming W."/>
            <person name="Munidasa M."/>
            <person name="Muniz J."/>
            <person name="Nguyen L."/>
            <person name="Hughes D."/>
            <person name="Osuji N."/>
            <person name="Pu L.-L."/>
            <person name="Puazo M."/>
            <person name="Qu C."/>
            <person name="Quiroz J."/>
            <person name="Raj R."/>
            <person name="Weissenberger G."/>
            <person name="Xin Y."/>
            <person name="Zou X."/>
            <person name="Han Y."/>
            <person name="Worley K."/>
            <person name="Muzny D."/>
            <person name="Gibbs R."/>
        </authorList>
    </citation>
    <scope>NUCLEOTIDE SEQUENCE</scope>
    <source>
        <strain evidence="2">Sampled in the wild</strain>
    </source>
</reference>
<keyword evidence="3" id="KW-1185">Reference proteome</keyword>
<sequence length="170" mass="19571">MLYYLLWLMPTIDVGSCGKEGDSGIFAKSVMGKQALSGNIFPPDERLPGSNKVVPYVIVGDEAFRLHKHSMKPYFRGETFKVNSCSQSNGKCVWAIEPNFLNVFYSPVTVTPETCEQLIHRQVWYARADGFEVRETFMKFYNEEGALHWQDERHKIAVPWRYRNITGLPD</sequence>
<feature type="chain" id="PRO_5035423919" description="DDE Tnp4 domain-containing protein" evidence="1">
    <location>
        <begin position="18"/>
        <end position="170"/>
    </location>
</feature>
<evidence type="ECO:0000313" key="2">
    <source>
        <dbReference type="EMBL" id="KAG8223810.1"/>
    </source>
</evidence>
<evidence type="ECO:0000256" key="1">
    <source>
        <dbReference type="SAM" id="SignalP"/>
    </source>
</evidence>
<comment type="caution">
    <text evidence="2">The sequence shown here is derived from an EMBL/GenBank/DDBJ whole genome shotgun (WGS) entry which is preliminary data.</text>
</comment>
<accession>A0A8K0JW67</accession>
<reference evidence="2" key="1">
    <citation type="submission" date="2013-04" db="EMBL/GenBank/DDBJ databases">
        <authorList>
            <person name="Qu J."/>
            <person name="Murali S.C."/>
            <person name="Bandaranaike D."/>
            <person name="Bellair M."/>
            <person name="Blankenburg K."/>
            <person name="Chao H."/>
            <person name="Dinh H."/>
            <person name="Doddapaneni H."/>
            <person name="Downs B."/>
            <person name="Dugan-Rocha S."/>
            <person name="Elkadiri S."/>
            <person name="Gnanaolivu R.D."/>
            <person name="Hernandez B."/>
            <person name="Javaid M."/>
            <person name="Jayaseelan J.C."/>
            <person name="Lee S."/>
            <person name="Li M."/>
            <person name="Ming W."/>
            <person name="Munidasa M."/>
            <person name="Muniz J."/>
            <person name="Nguyen L."/>
            <person name="Ongeri F."/>
            <person name="Osuji N."/>
            <person name="Pu L.-L."/>
            <person name="Puazo M."/>
            <person name="Qu C."/>
            <person name="Quiroz J."/>
            <person name="Raj R."/>
            <person name="Weissenberger G."/>
            <person name="Xin Y."/>
            <person name="Zou X."/>
            <person name="Han Y."/>
            <person name="Richards S."/>
            <person name="Worley K."/>
            <person name="Muzny D."/>
            <person name="Gibbs R."/>
        </authorList>
    </citation>
    <scope>NUCLEOTIDE SEQUENCE</scope>
    <source>
        <strain evidence="2">Sampled in the wild</strain>
    </source>
</reference>
<evidence type="ECO:0000313" key="3">
    <source>
        <dbReference type="Proteomes" id="UP000792457"/>
    </source>
</evidence>
<dbReference type="OrthoDB" id="6616637at2759"/>
<gene>
    <name evidence="2" type="ORF">J437_LFUL001408</name>
</gene>
<organism evidence="2 3">
    <name type="scientific">Ladona fulva</name>
    <name type="common">Scarce chaser dragonfly</name>
    <name type="synonym">Libellula fulva</name>
    <dbReference type="NCBI Taxonomy" id="123851"/>
    <lineage>
        <taxon>Eukaryota</taxon>
        <taxon>Metazoa</taxon>
        <taxon>Ecdysozoa</taxon>
        <taxon>Arthropoda</taxon>
        <taxon>Hexapoda</taxon>
        <taxon>Insecta</taxon>
        <taxon>Pterygota</taxon>
        <taxon>Palaeoptera</taxon>
        <taxon>Odonata</taxon>
        <taxon>Epiprocta</taxon>
        <taxon>Anisoptera</taxon>
        <taxon>Libelluloidea</taxon>
        <taxon>Libellulidae</taxon>
        <taxon>Ladona</taxon>
    </lineage>
</organism>
<name>A0A8K0JW67_LADFU</name>
<dbReference type="AlphaFoldDB" id="A0A8K0JW67"/>
<keyword evidence="1" id="KW-0732">Signal</keyword>
<proteinExistence type="predicted"/>